<dbReference type="EMBL" id="CP090171">
    <property type="protein sequence ID" value="UJO21726.1"/>
    <property type="molecule type" value="Genomic_DNA"/>
</dbReference>
<feature type="compositionally biased region" description="Polar residues" evidence="1">
    <location>
        <begin position="322"/>
        <end position="340"/>
    </location>
</feature>
<dbReference type="OMA" id="NIPYPAR"/>
<accession>A0A9Q8PFV3</accession>
<evidence type="ECO:0000313" key="2">
    <source>
        <dbReference type="EMBL" id="UJO21726.1"/>
    </source>
</evidence>
<feature type="region of interest" description="Disordered" evidence="1">
    <location>
        <begin position="124"/>
        <end position="213"/>
    </location>
</feature>
<feature type="compositionally biased region" description="Basic residues" evidence="1">
    <location>
        <begin position="180"/>
        <end position="191"/>
    </location>
</feature>
<evidence type="ECO:0000256" key="1">
    <source>
        <dbReference type="SAM" id="MobiDB-lite"/>
    </source>
</evidence>
<name>A0A9Q8PFV3_PASFU</name>
<dbReference type="Proteomes" id="UP000756132">
    <property type="component" value="Chromosome 9"/>
</dbReference>
<gene>
    <name evidence="2" type="ORF">CLAFUR5_08947</name>
</gene>
<protein>
    <submittedName>
        <fullName evidence="2">Uncharacterized protein</fullName>
    </submittedName>
</protein>
<evidence type="ECO:0000313" key="3">
    <source>
        <dbReference type="Proteomes" id="UP000756132"/>
    </source>
</evidence>
<proteinExistence type="predicted"/>
<dbReference type="OrthoDB" id="3643499at2759"/>
<dbReference type="AlphaFoldDB" id="A0A9Q8PFV3"/>
<sequence length="622" mass="69700">MAMPMRHDARDAGVFTRIGSGNLPTRNTRSWNQNGVNYTVETASWSSPGGALSFNAMTGNAGGPFQRSFTAPMRFNARSSGLFGTAFGLLEDVLSVQQQARQSAMHGAMGQGGTNRRRVHVDVESDTDDDLAYDTYGNGRARPKSMFSRLKDKLLDGKLRHEAREESDSRSREREQSPVRRPRMNQRRHSSFRTETREPEWAQQPRGRTQDRFVEVDYEDDDEPVYLNEQPIHEQPQNNRSVEVDGTLIEALENAVEIERRSVRNCKKCLEQATRQPAISAHHLQRMVDELKGHEDSLMNAQANLQEAQARQRSTRPRPTSYHPQTVPQEQPGQRQSAQNLADDFFPPFGASFGPTPQAAHSRPQHQDPLLRAFEEMHGFDPFSRTSPFGAFDHLFEQMHAQPSANNAHFHFFSNAGAAPQDNERNKRTRYSMPGGAPNFSQPYPGFTAYQAPPPPQPPANLLKPDEAKRLFKTYNDKWNGLTTTDTNIPYPARGLKANALGARDSIWAPLCSAPPSTWSNETVMKANAQAFYLGVVGLVPVYKETPGTGRIEISFDKSKANPAQMKVLMDMLKKEKTRWHSDRLGRRNGGVATGATNEVLQGDERARAVFHAACELMDCAQ</sequence>
<reference evidence="2" key="1">
    <citation type="submission" date="2021-12" db="EMBL/GenBank/DDBJ databases">
        <authorList>
            <person name="Zaccaron A."/>
            <person name="Stergiopoulos I."/>
        </authorList>
    </citation>
    <scope>NUCLEOTIDE SEQUENCE</scope>
    <source>
        <strain evidence="2">Race5_Kim</strain>
    </source>
</reference>
<reference evidence="2" key="2">
    <citation type="journal article" date="2022" name="Microb. Genom.">
        <title>A chromosome-scale genome assembly of the tomato pathogen Cladosporium fulvum reveals a compartmentalized genome architecture and the presence of a dispensable chromosome.</title>
        <authorList>
            <person name="Zaccaron A.Z."/>
            <person name="Chen L.H."/>
            <person name="Samaras A."/>
            <person name="Stergiopoulos I."/>
        </authorList>
    </citation>
    <scope>NUCLEOTIDE SEQUENCE</scope>
    <source>
        <strain evidence="2">Race5_Kim</strain>
    </source>
</reference>
<dbReference type="GeneID" id="71988825"/>
<organism evidence="2 3">
    <name type="scientific">Passalora fulva</name>
    <name type="common">Tomato leaf mold</name>
    <name type="synonym">Cladosporium fulvum</name>
    <dbReference type="NCBI Taxonomy" id="5499"/>
    <lineage>
        <taxon>Eukaryota</taxon>
        <taxon>Fungi</taxon>
        <taxon>Dikarya</taxon>
        <taxon>Ascomycota</taxon>
        <taxon>Pezizomycotina</taxon>
        <taxon>Dothideomycetes</taxon>
        <taxon>Dothideomycetidae</taxon>
        <taxon>Mycosphaerellales</taxon>
        <taxon>Mycosphaerellaceae</taxon>
        <taxon>Fulvia</taxon>
    </lineage>
</organism>
<feature type="region of interest" description="Disordered" evidence="1">
    <location>
        <begin position="305"/>
        <end position="366"/>
    </location>
</feature>
<keyword evidence="3" id="KW-1185">Reference proteome</keyword>
<dbReference type="RefSeq" id="XP_047766092.1">
    <property type="nucleotide sequence ID" value="XM_047908095.1"/>
</dbReference>
<dbReference type="KEGG" id="ffu:CLAFUR5_08947"/>
<feature type="compositionally biased region" description="Basic and acidic residues" evidence="1">
    <location>
        <begin position="149"/>
        <end position="178"/>
    </location>
</feature>